<evidence type="ECO:0000313" key="2">
    <source>
        <dbReference type="Proteomes" id="UP001597568"/>
    </source>
</evidence>
<reference evidence="2" key="1">
    <citation type="journal article" date="2019" name="Int. J. Syst. Evol. Microbiol.">
        <title>The Global Catalogue of Microorganisms (GCM) 10K type strain sequencing project: providing services to taxonomists for standard genome sequencing and annotation.</title>
        <authorList>
            <consortium name="The Broad Institute Genomics Platform"/>
            <consortium name="The Broad Institute Genome Sequencing Center for Infectious Disease"/>
            <person name="Wu L."/>
            <person name="Ma J."/>
        </authorList>
    </citation>
    <scope>NUCLEOTIDE SEQUENCE [LARGE SCALE GENOMIC DNA]</scope>
    <source>
        <strain evidence="2">KCTC 33522</strain>
    </source>
</reference>
<evidence type="ECO:0000313" key="1">
    <source>
        <dbReference type="EMBL" id="MFD2867765.1"/>
    </source>
</evidence>
<protein>
    <submittedName>
        <fullName evidence="1">Uncharacterized protein</fullName>
    </submittedName>
</protein>
<gene>
    <name evidence="1" type="ORF">ACFSY7_04490</name>
</gene>
<organism evidence="1 2">
    <name type="scientific">Kurthia populi</name>
    <dbReference type="NCBI Taxonomy" id="1562132"/>
    <lineage>
        <taxon>Bacteria</taxon>
        <taxon>Bacillati</taxon>
        <taxon>Bacillota</taxon>
        <taxon>Bacilli</taxon>
        <taxon>Bacillales</taxon>
        <taxon>Caryophanaceae</taxon>
        <taxon>Kurthia</taxon>
    </lineage>
</organism>
<dbReference type="EMBL" id="JBHUOR010000023">
    <property type="protein sequence ID" value="MFD2867765.1"/>
    <property type="molecule type" value="Genomic_DNA"/>
</dbReference>
<proteinExistence type="predicted"/>
<sequence length="67" mass="7732">MEVFFFWTKKAYSTRDNFVAQDQGASKQTVDEEIVDEYEQADKEKGAIMGMSCKDTPADNARMNYHI</sequence>
<comment type="caution">
    <text evidence="1">The sequence shown here is derived from an EMBL/GenBank/DDBJ whole genome shotgun (WGS) entry which is preliminary data.</text>
</comment>
<name>A0ABW5XXQ9_9BACL</name>
<dbReference type="Proteomes" id="UP001597568">
    <property type="component" value="Unassembled WGS sequence"/>
</dbReference>
<keyword evidence="2" id="KW-1185">Reference proteome</keyword>
<accession>A0ABW5XXQ9</accession>